<dbReference type="Gene3D" id="3.30.390.50">
    <property type="entry name" value="CO dehydrogenase flavoprotein, C-terminal domain"/>
    <property type="match status" value="1"/>
</dbReference>
<comment type="caution">
    <text evidence="4">The sequence shown here is derived from an EMBL/GenBank/DDBJ whole genome shotgun (WGS) entry which is preliminary data.</text>
</comment>
<sequence length="391" mass="44999">MMTSLMTQARLLQKYSKCFRDIPQHYVRNVTRTLATHSTTYKALVSKSTNIHKNLAFEQYLYSTIDFHHTNLLFLWRNDPCVVIGRHQNPWVECNIGFLQEHNIALARRHSGGGTVYHDNGNLNCTFFTARNGYNRKRNLNLLVEAITKSWDIDLTVNERDDIILDGLYKISGTAAKLDKTKGYHHCTLLFNVQADTLQEALSATHIGCKSKATASFPARIANLADADNTITYEALIASVAEQFLAQNRENQVYSAEWVDPGSIEGCKDINKIQEDLQKWEWVFGKTPPFHIHRQFRKDFKGYSSHVQIHLDIKAEIVCGLVEKIQINMKGFDSKNIEEFIRVLHQECIGLQFRKHTLEYKLNELLNTSHMYDADMEIGNWIMSCILDNVQ</sequence>
<proteinExistence type="inferred from homology"/>
<evidence type="ECO:0000313" key="4">
    <source>
        <dbReference type="EMBL" id="CAH1774957.1"/>
    </source>
</evidence>
<comment type="similarity">
    <text evidence="2">Belongs to the LplA family.</text>
</comment>
<evidence type="ECO:0000313" key="5">
    <source>
        <dbReference type="Proteomes" id="UP000749559"/>
    </source>
</evidence>
<dbReference type="PROSITE" id="PS51733">
    <property type="entry name" value="BPL_LPL_CATALYTIC"/>
    <property type="match status" value="1"/>
</dbReference>
<dbReference type="FunFam" id="3.30.930.10:FF:000045">
    <property type="entry name" value="lipoyltransferase 1, mitochondrial"/>
    <property type="match status" value="1"/>
</dbReference>
<dbReference type="Proteomes" id="UP000749559">
    <property type="component" value="Unassembled WGS sequence"/>
</dbReference>
<keyword evidence="5" id="KW-1185">Reference proteome</keyword>
<dbReference type="EMBL" id="CAIIXF020000001">
    <property type="protein sequence ID" value="CAH1774957.1"/>
    <property type="molecule type" value="Genomic_DNA"/>
</dbReference>
<dbReference type="InterPro" id="IPR045864">
    <property type="entry name" value="aa-tRNA-synth_II/BPL/LPL"/>
</dbReference>
<dbReference type="OrthoDB" id="201621at2759"/>
<reference evidence="4" key="1">
    <citation type="submission" date="2022-03" db="EMBL/GenBank/DDBJ databases">
        <authorList>
            <person name="Martin C."/>
        </authorList>
    </citation>
    <scope>NUCLEOTIDE SEQUENCE</scope>
</reference>
<evidence type="ECO:0000256" key="2">
    <source>
        <dbReference type="ARBA" id="ARBA00008242"/>
    </source>
</evidence>
<dbReference type="Pfam" id="PF21948">
    <property type="entry name" value="LplA-B_cat"/>
    <property type="match status" value="1"/>
</dbReference>
<dbReference type="PANTHER" id="PTHR12561">
    <property type="entry name" value="LIPOATE-PROTEIN LIGASE"/>
    <property type="match status" value="1"/>
</dbReference>
<organism evidence="4 5">
    <name type="scientific">Owenia fusiformis</name>
    <name type="common">Polychaete worm</name>
    <dbReference type="NCBI Taxonomy" id="6347"/>
    <lineage>
        <taxon>Eukaryota</taxon>
        <taxon>Metazoa</taxon>
        <taxon>Spiralia</taxon>
        <taxon>Lophotrochozoa</taxon>
        <taxon>Annelida</taxon>
        <taxon>Polychaeta</taxon>
        <taxon>Sedentaria</taxon>
        <taxon>Canalipalpata</taxon>
        <taxon>Sabellida</taxon>
        <taxon>Oweniida</taxon>
        <taxon>Oweniidae</taxon>
        <taxon>Owenia</taxon>
    </lineage>
</organism>
<dbReference type="GO" id="GO:0009249">
    <property type="term" value="P:protein lipoylation"/>
    <property type="evidence" value="ECO:0007669"/>
    <property type="project" value="InterPro"/>
</dbReference>
<feature type="domain" description="BPL/LPL catalytic" evidence="3">
    <location>
        <begin position="67"/>
        <end position="252"/>
    </location>
</feature>
<dbReference type="InterPro" id="IPR004143">
    <property type="entry name" value="BPL_LPL_catalytic"/>
</dbReference>
<dbReference type="PANTHER" id="PTHR12561:SF3">
    <property type="entry name" value="LIPOYLTRANSFERASE 1, MITOCHONDRIAL"/>
    <property type="match status" value="1"/>
</dbReference>
<dbReference type="GO" id="GO:0005739">
    <property type="term" value="C:mitochondrion"/>
    <property type="evidence" value="ECO:0007669"/>
    <property type="project" value="TreeGrafter"/>
</dbReference>
<gene>
    <name evidence="4" type="ORF">OFUS_LOCUS2320</name>
</gene>
<comment type="pathway">
    <text evidence="1">Protein modification; protein lipoylation via exogenous pathway; protein N(6)-(lipoyl)lysine from lipoate: step 2/2.</text>
</comment>
<dbReference type="SUPFAM" id="SSF55681">
    <property type="entry name" value="Class II aaRS and biotin synthetases"/>
    <property type="match status" value="1"/>
</dbReference>
<protein>
    <recommendedName>
        <fullName evidence="3">BPL/LPL catalytic domain-containing protein</fullName>
    </recommendedName>
</protein>
<evidence type="ECO:0000256" key="1">
    <source>
        <dbReference type="ARBA" id="ARBA00005085"/>
    </source>
</evidence>
<evidence type="ECO:0000259" key="3">
    <source>
        <dbReference type="PROSITE" id="PS51733"/>
    </source>
</evidence>
<dbReference type="AlphaFoldDB" id="A0A8S4N1J6"/>
<accession>A0A8S4N1J6</accession>
<name>A0A8S4N1J6_OWEFU</name>
<dbReference type="CDD" id="cd16443">
    <property type="entry name" value="LplA"/>
    <property type="match status" value="1"/>
</dbReference>
<dbReference type="Gene3D" id="3.30.930.10">
    <property type="entry name" value="Bira Bifunctional Protein, Domain 2"/>
    <property type="match status" value="1"/>
</dbReference>
<dbReference type="InterPro" id="IPR004562">
    <property type="entry name" value="LipoylTrfase_LipoateP_Ligase"/>
</dbReference>
<dbReference type="GO" id="GO:0017118">
    <property type="term" value="F:lipoyltransferase activity"/>
    <property type="evidence" value="ECO:0007669"/>
    <property type="project" value="TreeGrafter"/>
</dbReference>